<evidence type="ECO:0000313" key="7">
    <source>
        <dbReference type="EMBL" id="MBA0686958.1"/>
    </source>
</evidence>
<organism evidence="7 8">
    <name type="scientific">Gossypium aridum</name>
    <name type="common">American cotton</name>
    <name type="synonym">Erioxylum aridum</name>
    <dbReference type="NCBI Taxonomy" id="34290"/>
    <lineage>
        <taxon>Eukaryota</taxon>
        <taxon>Viridiplantae</taxon>
        <taxon>Streptophyta</taxon>
        <taxon>Embryophyta</taxon>
        <taxon>Tracheophyta</taxon>
        <taxon>Spermatophyta</taxon>
        <taxon>Magnoliopsida</taxon>
        <taxon>eudicotyledons</taxon>
        <taxon>Gunneridae</taxon>
        <taxon>Pentapetalae</taxon>
        <taxon>rosids</taxon>
        <taxon>malvids</taxon>
        <taxon>Malvales</taxon>
        <taxon>Malvaceae</taxon>
        <taxon>Malvoideae</taxon>
        <taxon>Gossypium</taxon>
    </lineage>
</organism>
<dbReference type="EMBL" id="JABFAA010000007">
    <property type="protein sequence ID" value="MBA0686958.1"/>
    <property type="molecule type" value="Genomic_DNA"/>
</dbReference>
<name>A0A7J8XI35_GOSAI</name>
<keyword evidence="3" id="KW-0812">Transmembrane</keyword>
<dbReference type="GO" id="GO:0016020">
    <property type="term" value="C:membrane"/>
    <property type="evidence" value="ECO:0007669"/>
    <property type="project" value="UniProtKB-SubCell"/>
</dbReference>
<dbReference type="GO" id="GO:0016705">
    <property type="term" value="F:oxidoreductase activity, acting on paired donors, with incorporation or reduction of molecular oxygen"/>
    <property type="evidence" value="ECO:0007669"/>
    <property type="project" value="InterPro"/>
</dbReference>
<dbReference type="GO" id="GO:0020037">
    <property type="term" value="F:heme binding"/>
    <property type="evidence" value="ECO:0007669"/>
    <property type="project" value="InterPro"/>
</dbReference>
<comment type="subcellular location">
    <subcellularLocation>
        <location evidence="1">Membrane</location>
        <topology evidence="1">Single-pass membrane protein</topology>
    </subcellularLocation>
</comment>
<dbReference type="SUPFAM" id="SSF48264">
    <property type="entry name" value="Cytochrome P450"/>
    <property type="match status" value="1"/>
</dbReference>
<keyword evidence="5" id="KW-0560">Oxidoreductase</keyword>
<sequence>MVVKETFRLHPPVPILPSLEAMREFKVGQFDILPKTRILVNVWAIGRDPNG</sequence>
<dbReference type="PANTHER" id="PTHR47956:SF107">
    <property type="entry name" value="CYTOCHROME P450 71B13-RELATED"/>
    <property type="match status" value="1"/>
</dbReference>
<evidence type="ECO:0000313" key="8">
    <source>
        <dbReference type="Proteomes" id="UP000593577"/>
    </source>
</evidence>
<dbReference type="InterPro" id="IPR050193">
    <property type="entry name" value="Cytochrome_P450_71"/>
</dbReference>
<dbReference type="InterPro" id="IPR001128">
    <property type="entry name" value="Cyt_P450"/>
</dbReference>
<keyword evidence="6" id="KW-0472">Membrane</keyword>
<keyword evidence="4" id="KW-1133">Transmembrane helix</keyword>
<comment type="similarity">
    <text evidence="2">Belongs to the cytochrome P450 family.</text>
</comment>
<keyword evidence="8" id="KW-1185">Reference proteome</keyword>
<dbReference type="Pfam" id="PF00067">
    <property type="entry name" value="p450"/>
    <property type="match status" value="1"/>
</dbReference>
<evidence type="ECO:0000256" key="2">
    <source>
        <dbReference type="ARBA" id="ARBA00010617"/>
    </source>
</evidence>
<dbReference type="Proteomes" id="UP000593577">
    <property type="component" value="Unassembled WGS sequence"/>
</dbReference>
<evidence type="ECO:0008006" key="9">
    <source>
        <dbReference type="Google" id="ProtNLM"/>
    </source>
</evidence>
<gene>
    <name evidence="7" type="ORF">Goari_014525</name>
</gene>
<evidence type="ECO:0000256" key="5">
    <source>
        <dbReference type="ARBA" id="ARBA00023002"/>
    </source>
</evidence>
<evidence type="ECO:0000256" key="1">
    <source>
        <dbReference type="ARBA" id="ARBA00004167"/>
    </source>
</evidence>
<comment type="caution">
    <text evidence="7">The sequence shown here is derived from an EMBL/GenBank/DDBJ whole genome shotgun (WGS) entry which is preliminary data.</text>
</comment>
<reference evidence="7 8" key="1">
    <citation type="journal article" date="2019" name="Genome Biol. Evol.">
        <title>Insights into the evolution of the New World diploid cottons (Gossypium, subgenus Houzingenia) based on genome sequencing.</title>
        <authorList>
            <person name="Grover C.E."/>
            <person name="Arick M.A. 2nd"/>
            <person name="Thrash A."/>
            <person name="Conover J.L."/>
            <person name="Sanders W.S."/>
            <person name="Peterson D.G."/>
            <person name="Frelichowski J.E."/>
            <person name="Scheffler J.A."/>
            <person name="Scheffler B.E."/>
            <person name="Wendel J.F."/>
        </authorList>
    </citation>
    <scope>NUCLEOTIDE SEQUENCE [LARGE SCALE GENOMIC DNA]</scope>
    <source>
        <strain evidence="7">185</strain>
        <tissue evidence="7">Leaf</tissue>
    </source>
</reference>
<protein>
    <recommendedName>
        <fullName evidence="9">Cytochrome P450</fullName>
    </recommendedName>
</protein>
<dbReference type="InterPro" id="IPR036396">
    <property type="entry name" value="Cyt_P450_sf"/>
</dbReference>
<dbReference type="PANTHER" id="PTHR47956">
    <property type="entry name" value="CYTOCHROME P450 71B11-RELATED"/>
    <property type="match status" value="1"/>
</dbReference>
<dbReference type="GO" id="GO:0005506">
    <property type="term" value="F:iron ion binding"/>
    <property type="evidence" value="ECO:0007669"/>
    <property type="project" value="InterPro"/>
</dbReference>
<dbReference type="Gene3D" id="1.10.630.10">
    <property type="entry name" value="Cytochrome P450"/>
    <property type="match status" value="1"/>
</dbReference>
<evidence type="ECO:0000256" key="6">
    <source>
        <dbReference type="ARBA" id="ARBA00023136"/>
    </source>
</evidence>
<evidence type="ECO:0000256" key="3">
    <source>
        <dbReference type="ARBA" id="ARBA00022692"/>
    </source>
</evidence>
<dbReference type="GO" id="GO:0004497">
    <property type="term" value="F:monooxygenase activity"/>
    <property type="evidence" value="ECO:0007669"/>
    <property type="project" value="InterPro"/>
</dbReference>
<dbReference type="AlphaFoldDB" id="A0A7J8XI35"/>
<accession>A0A7J8XI35</accession>
<evidence type="ECO:0000256" key="4">
    <source>
        <dbReference type="ARBA" id="ARBA00022989"/>
    </source>
</evidence>
<proteinExistence type="inferred from homology"/>